<dbReference type="AlphaFoldDB" id="A0A934VPI1"/>
<evidence type="ECO:0000313" key="3">
    <source>
        <dbReference type="Proteomes" id="UP000617628"/>
    </source>
</evidence>
<dbReference type="Proteomes" id="UP000617628">
    <property type="component" value="Unassembled WGS sequence"/>
</dbReference>
<gene>
    <name evidence="2" type="ORF">JIN87_10555</name>
</gene>
<sequence length="253" mass="28442">MKQTAGTLAVVFLALSTSATAIASKVWEHSLELYGLGINIDGSTSVGRAVGNDLDVDFEKIRDNLEFGGMIHFESFNTQENWGVFFDYSFMNLGKGRPGAIGVTEIDVDQAVLEGFFTKRINGKKSRTDLLLGLRWWDNDLELTIDPNLLDSDFTTKVNEDWIDLVVGVRTFIDLDDKWTLALRGDIGGMGLESDFTFQGMAGFQYKLSEHWSLDFQYIAIWVDYETGEIGRPGYYEYDTVSHGPLLGIIRKF</sequence>
<feature type="chain" id="PRO_5037311877" evidence="1">
    <location>
        <begin position="24"/>
        <end position="253"/>
    </location>
</feature>
<keyword evidence="3" id="KW-1185">Reference proteome</keyword>
<dbReference type="InterPro" id="IPR011250">
    <property type="entry name" value="OMP/PagP_B-barrel"/>
</dbReference>
<evidence type="ECO:0000313" key="2">
    <source>
        <dbReference type="EMBL" id="MBK1877312.1"/>
    </source>
</evidence>
<keyword evidence="1" id="KW-0732">Signal</keyword>
<evidence type="ECO:0000256" key="1">
    <source>
        <dbReference type="SAM" id="SignalP"/>
    </source>
</evidence>
<name>A0A934VPI1_9BACT</name>
<feature type="signal peptide" evidence="1">
    <location>
        <begin position="1"/>
        <end position="23"/>
    </location>
</feature>
<proteinExistence type="predicted"/>
<dbReference type="EMBL" id="JAENIL010000017">
    <property type="protein sequence ID" value="MBK1877312.1"/>
    <property type="molecule type" value="Genomic_DNA"/>
</dbReference>
<dbReference type="SUPFAM" id="SSF56925">
    <property type="entry name" value="OMPA-like"/>
    <property type="match status" value="1"/>
</dbReference>
<reference evidence="2" key="1">
    <citation type="submission" date="2021-01" db="EMBL/GenBank/DDBJ databases">
        <title>Modified the classification status of verrucomicrobia.</title>
        <authorList>
            <person name="Feng X."/>
        </authorList>
    </citation>
    <scope>NUCLEOTIDE SEQUENCE</scope>
    <source>
        <strain evidence="2">KCTC 13126</strain>
    </source>
</reference>
<organism evidence="2 3">
    <name type="scientific">Pelagicoccus mobilis</name>
    <dbReference type="NCBI Taxonomy" id="415221"/>
    <lineage>
        <taxon>Bacteria</taxon>
        <taxon>Pseudomonadati</taxon>
        <taxon>Verrucomicrobiota</taxon>
        <taxon>Opitutia</taxon>
        <taxon>Puniceicoccales</taxon>
        <taxon>Pelagicoccaceae</taxon>
        <taxon>Pelagicoccus</taxon>
    </lineage>
</organism>
<accession>A0A934VPI1</accession>
<protein>
    <submittedName>
        <fullName evidence="2">Outer membrane beta-barrel protein</fullName>
    </submittedName>
</protein>
<dbReference type="RefSeq" id="WP_200355527.1">
    <property type="nucleotide sequence ID" value="NZ_JAENIL010000017.1"/>
</dbReference>
<dbReference type="Gene3D" id="2.40.160.20">
    <property type="match status" value="1"/>
</dbReference>
<comment type="caution">
    <text evidence="2">The sequence shown here is derived from an EMBL/GenBank/DDBJ whole genome shotgun (WGS) entry which is preliminary data.</text>
</comment>